<keyword evidence="3" id="KW-1185">Reference proteome</keyword>
<keyword evidence="1" id="KW-1133">Transmembrane helix</keyword>
<evidence type="ECO:0000313" key="2">
    <source>
        <dbReference type="EMBL" id="MBB6348728.1"/>
    </source>
</evidence>
<dbReference type="RefSeq" id="WP_185086427.1">
    <property type="nucleotide sequence ID" value="NZ_JACHJB010000002.1"/>
</dbReference>
<comment type="caution">
    <text evidence="2">The sequence shown here is derived from an EMBL/GenBank/DDBJ whole genome shotgun (WGS) entry which is preliminary data.</text>
</comment>
<keyword evidence="1" id="KW-0472">Membrane</keyword>
<feature type="transmembrane region" description="Helical" evidence="1">
    <location>
        <begin position="214"/>
        <end position="233"/>
    </location>
</feature>
<feature type="transmembrane region" description="Helical" evidence="1">
    <location>
        <begin position="51"/>
        <end position="71"/>
    </location>
</feature>
<protein>
    <submittedName>
        <fullName evidence="2">Uncharacterized protein</fullName>
    </submittedName>
</protein>
<dbReference type="AlphaFoldDB" id="A0A7X0C5W3"/>
<keyword evidence="1" id="KW-0812">Transmembrane</keyword>
<evidence type="ECO:0000313" key="3">
    <source>
        <dbReference type="Proteomes" id="UP000583800"/>
    </source>
</evidence>
<gene>
    <name evidence="2" type="ORF">FHU36_005273</name>
</gene>
<accession>A0A7X0C5W3</accession>
<proteinExistence type="predicted"/>
<reference evidence="2 3" key="1">
    <citation type="submission" date="2020-08" db="EMBL/GenBank/DDBJ databases">
        <title>Sequencing the genomes of 1000 actinobacteria strains.</title>
        <authorList>
            <person name="Klenk H.-P."/>
        </authorList>
    </citation>
    <scope>NUCLEOTIDE SEQUENCE [LARGE SCALE GENOMIC DNA]</scope>
    <source>
        <strain evidence="2 3">DSM 45913</strain>
    </source>
</reference>
<dbReference type="EMBL" id="JACHJB010000002">
    <property type="protein sequence ID" value="MBB6348728.1"/>
    <property type="molecule type" value="Genomic_DNA"/>
</dbReference>
<sequence length="248" mass="27249">MARAGAKWAGGVAAGLAVLLMLLASPFALDRLASATGVDWASLADVGDAYGSAVALLTAVSLVVLAVSVAFQARTARISSETTVRMLHVEMTRFVMDDASLIQLNGAEWDGTAESYEEMRWWAYANMQLALLRSFYALKETTTAELRMQMAARFRLRIGREHWEFNRTWYQASERNRHDRRFNEIVEEEYQKAVQAGEAVAERSRLSRGRLSRGLVVGGMAAVVAVGAGVLLGKKRGGRNVAERHRGA</sequence>
<evidence type="ECO:0000256" key="1">
    <source>
        <dbReference type="SAM" id="Phobius"/>
    </source>
</evidence>
<dbReference type="InterPro" id="IPR045728">
    <property type="entry name" value="DUF6082"/>
</dbReference>
<name>A0A7X0C5W3_9ACTN</name>
<dbReference type="Pfam" id="PF19560">
    <property type="entry name" value="DUF6082"/>
    <property type="match status" value="1"/>
</dbReference>
<organism evidence="2 3">
    <name type="scientific">Nonomuraea muscovyensis</name>
    <dbReference type="NCBI Taxonomy" id="1124761"/>
    <lineage>
        <taxon>Bacteria</taxon>
        <taxon>Bacillati</taxon>
        <taxon>Actinomycetota</taxon>
        <taxon>Actinomycetes</taxon>
        <taxon>Streptosporangiales</taxon>
        <taxon>Streptosporangiaceae</taxon>
        <taxon>Nonomuraea</taxon>
    </lineage>
</organism>
<dbReference type="Proteomes" id="UP000583800">
    <property type="component" value="Unassembled WGS sequence"/>
</dbReference>